<dbReference type="InterPro" id="IPR007402">
    <property type="entry name" value="DUF455"/>
</dbReference>
<gene>
    <name evidence="1" type="ORF">DF168_00023</name>
</gene>
<dbReference type="KEGG" id="mtar:DF168_00023"/>
<proteinExistence type="predicted"/>
<sequence>MPIVDRREFGGRFTVRETSRRLRCYRYTEIQIMEMLGGWCHTTPSLVVRAAFGSHLWEDAQHSDQVGTRIAQLRSSSDRQEPPNDKFAHLCEKIWLAPLTLERLVGVYKVLKPHLVSAYTYHTDTTDPLADEPTCKLLTQMAASEQAHVLWGQAVIESFTTTVEDRSRAVAWQGELEQDLLECGGVTGSGVEAHWLPYAEPSESFVADKTIDAELRQQRNGDTSKRTRVSKGTYSYSKKSKPVDYPIVEEPFWYSEDEEVFRSTAPICELGSREFFAYRLHTLIYGEIDTVDRLGKMLADFPDLPWKMRMDIAHQIWDEARHIQIVVKATQDQGARLGQFPWSGIIWRLTQYGEDPLSRISVNNCWGESLLCGTLNVWIKLALEAKKHKLAELLDFILADELVHVEWATRWIRELTENDLHRRQELADWSRNTAFEIQQFRYRTNRVAAQDDPVKIRALTAIPPYNTPDDVPLTFA</sequence>
<dbReference type="AlphaFoldDB" id="A0A2Z4AAZ8"/>
<organism evidence="1 2">
    <name type="scientific">Candidatus Moanibacter tarae</name>
    <dbReference type="NCBI Taxonomy" id="2200854"/>
    <lineage>
        <taxon>Bacteria</taxon>
        <taxon>Pseudomonadati</taxon>
        <taxon>Verrucomicrobiota</taxon>
        <taxon>Opitutia</taxon>
        <taxon>Puniceicoccales</taxon>
        <taxon>Puniceicoccales incertae sedis</taxon>
        <taxon>Candidatus Moanibacter</taxon>
    </lineage>
</organism>
<dbReference type="InterPro" id="IPR009078">
    <property type="entry name" value="Ferritin-like_SF"/>
</dbReference>
<dbReference type="CDD" id="cd00657">
    <property type="entry name" value="Ferritin_like"/>
    <property type="match status" value="1"/>
</dbReference>
<dbReference type="SUPFAM" id="SSF47240">
    <property type="entry name" value="Ferritin-like"/>
    <property type="match status" value="1"/>
</dbReference>
<dbReference type="Pfam" id="PF04305">
    <property type="entry name" value="DUF455"/>
    <property type="match status" value="1"/>
</dbReference>
<accession>A0A2Z4AAZ8</accession>
<evidence type="ECO:0000313" key="1">
    <source>
        <dbReference type="EMBL" id="AWT58851.1"/>
    </source>
</evidence>
<dbReference type="Proteomes" id="UP000247465">
    <property type="component" value="Chromosome"/>
</dbReference>
<dbReference type="EMBL" id="CP029803">
    <property type="protein sequence ID" value="AWT58851.1"/>
    <property type="molecule type" value="Genomic_DNA"/>
</dbReference>
<reference evidence="1 2" key="1">
    <citation type="submission" date="2018-06" db="EMBL/GenBank/DDBJ databases">
        <title>Draft Genome Sequence of a Novel Marine Bacterium Related to the Verrucomicrobia.</title>
        <authorList>
            <person name="Vosseberg J."/>
            <person name="Martijn J."/>
            <person name="Ettema T.J.G."/>
        </authorList>
    </citation>
    <scope>NUCLEOTIDE SEQUENCE [LARGE SCALE GENOMIC DNA]</scope>
    <source>
        <strain evidence="1">TARA_B100001123</strain>
    </source>
</reference>
<protein>
    <recommendedName>
        <fullName evidence="3">Ferritin-like domain-containing protein</fullName>
    </recommendedName>
</protein>
<evidence type="ECO:0000313" key="2">
    <source>
        <dbReference type="Proteomes" id="UP000247465"/>
    </source>
</evidence>
<name>A0A2Z4AAZ8_9BACT</name>
<evidence type="ECO:0008006" key="3">
    <source>
        <dbReference type="Google" id="ProtNLM"/>
    </source>
</evidence>